<reference evidence="2 3" key="1">
    <citation type="submission" date="2020-01" db="EMBL/GenBank/DDBJ databases">
        <title>Insect and environment-associated Actinomycetes.</title>
        <authorList>
            <person name="Currrie C."/>
            <person name="Chevrette M."/>
            <person name="Carlson C."/>
            <person name="Stubbendieck R."/>
            <person name="Wendt-Pienkowski E."/>
        </authorList>
    </citation>
    <scope>NUCLEOTIDE SEQUENCE [LARGE SCALE GENOMIC DNA]</scope>
    <source>
        <strain evidence="2 3">SID11342</strain>
    </source>
</reference>
<dbReference type="AlphaFoldDB" id="A0A6N9U4F9"/>
<organism evidence="2 3">
    <name type="scientific">Streptomyces halstedii</name>
    <dbReference type="NCBI Taxonomy" id="1944"/>
    <lineage>
        <taxon>Bacteria</taxon>
        <taxon>Bacillati</taxon>
        <taxon>Actinomycetota</taxon>
        <taxon>Actinomycetes</taxon>
        <taxon>Kitasatosporales</taxon>
        <taxon>Streptomycetaceae</taxon>
        <taxon>Streptomyces</taxon>
    </lineage>
</organism>
<dbReference type="RefSeq" id="WP_164345292.1">
    <property type="nucleotide sequence ID" value="NZ_JAAGLQ010000303.1"/>
</dbReference>
<evidence type="ECO:0000313" key="2">
    <source>
        <dbReference type="EMBL" id="NEA16903.1"/>
    </source>
</evidence>
<dbReference type="EMBL" id="JAAGLQ010000303">
    <property type="protein sequence ID" value="NEA16903.1"/>
    <property type="molecule type" value="Genomic_DNA"/>
</dbReference>
<dbReference type="Proteomes" id="UP000471293">
    <property type="component" value="Unassembled WGS sequence"/>
</dbReference>
<name>A0A6N9U4F9_STRHA</name>
<evidence type="ECO:0000313" key="3">
    <source>
        <dbReference type="Proteomes" id="UP000471293"/>
    </source>
</evidence>
<accession>A0A6N9U4F9</accession>
<comment type="caution">
    <text evidence="2">The sequence shown here is derived from an EMBL/GenBank/DDBJ whole genome shotgun (WGS) entry which is preliminary data.</text>
</comment>
<protein>
    <submittedName>
        <fullName evidence="2">Uncharacterized protein</fullName>
    </submittedName>
</protein>
<gene>
    <name evidence="2" type="ORF">G3I29_15505</name>
</gene>
<feature type="compositionally biased region" description="Low complexity" evidence="1">
    <location>
        <begin position="19"/>
        <end position="39"/>
    </location>
</feature>
<evidence type="ECO:0000256" key="1">
    <source>
        <dbReference type="SAM" id="MobiDB-lite"/>
    </source>
</evidence>
<proteinExistence type="predicted"/>
<sequence>MVPVLGSPGDDKADGTPTVVPSSPSVSAPESSPASSASSKQTDTHEPDDSPSPAGSELWRGSLLLDHEPKDLDTGQPVAVGFADEGDVYTLPGNEIEGWNGTVISLWSGRTTRLPSYEECTNMVDAEGTRKQQLTKNGVLCVRTSAGNIARLKLTALGSDGIGSDNRNMFDAVVWDAS</sequence>
<feature type="region of interest" description="Disordered" evidence="1">
    <location>
        <begin position="1"/>
        <end position="58"/>
    </location>
</feature>